<keyword evidence="2" id="KW-1185">Reference proteome</keyword>
<proteinExistence type="predicted"/>
<sequence>MPSAPADDAGISCVNNGACRSLKHALSSDNLEPNPAKAWDYCAADDGTFMGQNQSSCRDCLRNSKEQAYMANFITALEAGCRQTPNDGDVLGLSATVFSKSTVNIVDPAQVTNPEEPSGKLPAPAIAGIVVGVVLICMIAVGLLVTHCRRERRHDNWSDMYDSGEPQRSPYRPPNTFTAGPKGHVVRPYQGDQTYTNSRGTSEKTTPVTATHYTGHKFPNGGIELRGTPVHYEHDLQAYRQQSHSTIATPAPTYAGDGEYDDLPRGRTPPRKQSREDYFSHRGSGHMSPQPPATFGLPANPRRRSNTPDSFAEQAYLAAAEESERIAERHATRASQQLSLASSTADASSKRDSAGKHSMIPSSISSKIKFPSFSFRSSSPSRPIRNISAPILETEPRYSIAPRGPVIVDPQRQKRVVPRARNTTD</sequence>
<comment type="caution">
    <text evidence="1">The sequence shown here is derived from an EMBL/GenBank/DDBJ whole genome shotgun (WGS) entry which is preliminary data.</text>
</comment>
<dbReference type="Proteomes" id="UP001148737">
    <property type="component" value="Unassembled WGS sequence"/>
</dbReference>
<evidence type="ECO:0000313" key="2">
    <source>
        <dbReference type="Proteomes" id="UP001148737"/>
    </source>
</evidence>
<evidence type="ECO:0000313" key="1">
    <source>
        <dbReference type="EMBL" id="KAJ3496856.1"/>
    </source>
</evidence>
<accession>A0ACC1R581</accession>
<name>A0ACC1R581_9HYPO</name>
<organism evidence="1 2">
    <name type="scientific">Lecanicillium saksenae</name>
    <dbReference type="NCBI Taxonomy" id="468837"/>
    <lineage>
        <taxon>Eukaryota</taxon>
        <taxon>Fungi</taxon>
        <taxon>Dikarya</taxon>
        <taxon>Ascomycota</taxon>
        <taxon>Pezizomycotina</taxon>
        <taxon>Sordariomycetes</taxon>
        <taxon>Hypocreomycetidae</taxon>
        <taxon>Hypocreales</taxon>
        <taxon>Cordycipitaceae</taxon>
        <taxon>Lecanicillium</taxon>
    </lineage>
</organism>
<protein>
    <submittedName>
        <fullName evidence="1">Uncharacterized protein</fullName>
    </submittedName>
</protein>
<gene>
    <name evidence="1" type="ORF">NLG97_g2345</name>
</gene>
<reference evidence="1" key="1">
    <citation type="submission" date="2022-07" db="EMBL/GenBank/DDBJ databases">
        <title>Genome Sequence of Lecanicillium saksenae.</title>
        <authorList>
            <person name="Buettner E."/>
        </authorList>
    </citation>
    <scope>NUCLEOTIDE SEQUENCE</scope>
    <source>
        <strain evidence="1">VT-O1</strain>
    </source>
</reference>
<dbReference type="EMBL" id="JANAKD010000155">
    <property type="protein sequence ID" value="KAJ3496856.1"/>
    <property type="molecule type" value="Genomic_DNA"/>
</dbReference>